<dbReference type="PANTHER" id="PTHR11877">
    <property type="entry name" value="HYDROXYMETHYLGLUTARYL-COA SYNTHASE"/>
    <property type="match status" value="1"/>
</dbReference>
<dbReference type="GO" id="GO:0030639">
    <property type="term" value="P:polyketide biosynthetic process"/>
    <property type="evidence" value="ECO:0007669"/>
    <property type="project" value="TreeGrafter"/>
</dbReference>
<keyword evidence="1" id="KW-0808">Transferase</keyword>
<dbReference type="InterPro" id="IPR011141">
    <property type="entry name" value="Polyketide_synthase_type-III"/>
</dbReference>
<dbReference type="AlphaFoldDB" id="A0AAE0GYZ2"/>
<keyword evidence="4" id="KW-1185">Reference proteome</keyword>
<dbReference type="Gene3D" id="3.40.47.10">
    <property type="match status" value="2"/>
</dbReference>
<dbReference type="EMBL" id="LGRX02001541">
    <property type="protein sequence ID" value="KAK3285966.1"/>
    <property type="molecule type" value="Genomic_DNA"/>
</dbReference>
<evidence type="ECO:0000259" key="2">
    <source>
        <dbReference type="Pfam" id="PF00195"/>
    </source>
</evidence>
<gene>
    <name evidence="3" type="ORF">CYMTET_6453</name>
</gene>
<dbReference type="Proteomes" id="UP001190700">
    <property type="component" value="Unassembled WGS sequence"/>
</dbReference>
<evidence type="ECO:0000256" key="1">
    <source>
        <dbReference type="ARBA" id="ARBA00022679"/>
    </source>
</evidence>
<dbReference type="PANTHER" id="PTHR11877:SF46">
    <property type="entry name" value="TYPE III POLYKETIDE SYNTHASE A"/>
    <property type="match status" value="1"/>
</dbReference>
<evidence type="ECO:0000313" key="4">
    <source>
        <dbReference type="Proteomes" id="UP001190700"/>
    </source>
</evidence>
<dbReference type="InterPro" id="IPR001099">
    <property type="entry name" value="Chalcone/stilbene_synt_N"/>
</dbReference>
<proteinExistence type="predicted"/>
<dbReference type="SUPFAM" id="SSF53901">
    <property type="entry name" value="Thiolase-like"/>
    <property type="match status" value="2"/>
</dbReference>
<protein>
    <recommendedName>
        <fullName evidence="2">Chalcone/stilbene synthase N-terminal domain-containing protein</fullName>
    </recommendedName>
</protein>
<feature type="domain" description="Chalcone/stilbene synthase N-terminal" evidence="2">
    <location>
        <begin position="122"/>
        <end position="277"/>
    </location>
</feature>
<comment type="caution">
    <text evidence="3">The sequence shown here is derived from an EMBL/GenBank/DDBJ whole genome shotgun (WGS) entry which is preliminary data.</text>
</comment>
<accession>A0AAE0GYZ2</accession>
<organism evidence="3 4">
    <name type="scientific">Cymbomonas tetramitiformis</name>
    <dbReference type="NCBI Taxonomy" id="36881"/>
    <lineage>
        <taxon>Eukaryota</taxon>
        <taxon>Viridiplantae</taxon>
        <taxon>Chlorophyta</taxon>
        <taxon>Pyramimonadophyceae</taxon>
        <taxon>Pyramimonadales</taxon>
        <taxon>Pyramimonadaceae</taxon>
        <taxon>Cymbomonas</taxon>
    </lineage>
</organism>
<dbReference type="InterPro" id="IPR016039">
    <property type="entry name" value="Thiolase-like"/>
</dbReference>
<dbReference type="GO" id="GO:0016747">
    <property type="term" value="F:acyltransferase activity, transferring groups other than amino-acyl groups"/>
    <property type="evidence" value="ECO:0007669"/>
    <property type="project" value="InterPro"/>
</dbReference>
<dbReference type="Pfam" id="PF00195">
    <property type="entry name" value="Chal_sti_synt_N"/>
    <property type="match status" value="1"/>
</dbReference>
<sequence length="448" mass="49254">MTMLSKLQDMASDEKRSLATTLVLGGAGLMAAGYMAKALSATDSSERKAYIASVSTYNPKMAVSMQMFKRFYHKCRNGTGVTKFSDGRSVLEFCDKLLDASGIANRYSVCPSFRVDENGNTVKDELYREEDDILSEKYGYNPPARVRLAMWRNHMPELACGAARNAIEQWGGDISTITHVIGTSTSGWCEPGITSTVISTLGLSNHCCKVELSFNGCFSGVTAMRTARDVVLAQPNRTVLVIAMEIGGGHMDTVTTCRESLVPLTLFADGSGAAIITNNVNSSSAFKQNHPDYAPVGVWEMKNWGTYLIPDTKKLMIWNESEVPEYGGYTMILDKKAPDMLAKCLLTQLGPTLLMNYLKVCGVSQPAFAVHTGGRRIIDLMKDAFNTLGWRDDFKEHYGVLNDVGNLATVCIFHLLQRQLCTTKRNNCFILGFGPGMTVEYGFLSRVQ</sequence>
<reference evidence="3 4" key="1">
    <citation type="journal article" date="2015" name="Genome Biol. Evol.">
        <title>Comparative Genomics of a Bacterivorous Green Alga Reveals Evolutionary Causalities and Consequences of Phago-Mixotrophic Mode of Nutrition.</title>
        <authorList>
            <person name="Burns J.A."/>
            <person name="Paasch A."/>
            <person name="Narechania A."/>
            <person name="Kim E."/>
        </authorList>
    </citation>
    <scope>NUCLEOTIDE SEQUENCE [LARGE SCALE GENOMIC DNA]</scope>
    <source>
        <strain evidence="3 4">PLY_AMNH</strain>
    </source>
</reference>
<name>A0AAE0GYZ2_9CHLO</name>
<evidence type="ECO:0000313" key="3">
    <source>
        <dbReference type="EMBL" id="KAK3285966.1"/>
    </source>
</evidence>